<sequence>MTRTAPEPPLQASAPHQREDVWLLRINSRATAPIHLGSSVESGFEPGILWSRSRDLTTTPPGSDFLSIISALLRTMTAEMKKSIGLFIVCQSDGELDSPCMKVHHSDVCNELQTK</sequence>
<dbReference type="Proteomes" id="UP000499080">
    <property type="component" value="Unassembled WGS sequence"/>
</dbReference>
<dbReference type="AlphaFoldDB" id="A0A4Y2AJ95"/>
<proteinExistence type="predicted"/>
<organism evidence="1 2">
    <name type="scientific">Araneus ventricosus</name>
    <name type="common">Orbweaver spider</name>
    <name type="synonym">Epeira ventricosa</name>
    <dbReference type="NCBI Taxonomy" id="182803"/>
    <lineage>
        <taxon>Eukaryota</taxon>
        <taxon>Metazoa</taxon>
        <taxon>Ecdysozoa</taxon>
        <taxon>Arthropoda</taxon>
        <taxon>Chelicerata</taxon>
        <taxon>Arachnida</taxon>
        <taxon>Araneae</taxon>
        <taxon>Araneomorphae</taxon>
        <taxon>Entelegynae</taxon>
        <taxon>Araneoidea</taxon>
        <taxon>Araneidae</taxon>
        <taxon>Araneus</taxon>
    </lineage>
</organism>
<reference evidence="1 2" key="1">
    <citation type="journal article" date="2019" name="Sci. Rep.">
        <title>Orb-weaving spider Araneus ventricosus genome elucidates the spidroin gene catalogue.</title>
        <authorList>
            <person name="Kono N."/>
            <person name="Nakamura H."/>
            <person name="Ohtoshi R."/>
            <person name="Moran D.A.P."/>
            <person name="Shinohara A."/>
            <person name="Yoshida Y."/>
            <person name="Fujiwara M."/>
            <person name="Mori M."/>
            <person name="Tomita M."/>
            <person name="Arakawa K."/>
        </authorList>
    </citation>
    <scope>NUCLEOTIDE SEQUENCE [LARGE SCALE GENOMIC DNA]</scope>
</reference>
<protein>
    <submittedName>
        <fullName evidence="1">Uncharacterized protein</fullName>
    </submittedName>
</protein>
<dbReference type="EMBL" id="BGPR01000020">
    <property type="protein sequence ID" value="GBL79868.1"/>
    <property type="molecule type" value="Genomic_DNA"/>
</dbReference>
<gene>
    <name evidence="1" type="ORF">AVEN_28930_1</name>
</gene>
<keyword evidence="2" id="KW-1185">Reference proteome</keyword>
<name>A0A4Y2AJ95_ARAVE</name>
<comment type="caution">
    <text evidence="1">The sequence shown here is derived from an EMBL/GenBank/DDBJ whole genome shotgun (WGS) entry which is preliminary data.</text>
</comment>
<evidence type="ECO:0000313" key="1">
    <source>
        <dbReference type="EMBL" id="GBL79868.1"/>
    </source>
</evidence>
<evidence type="ECO:0000313" key="2">
    <source>
        <dbReference type="Proteomes" id="UP000499080"/>
    </source>
</evidence>
<accession>A0A4Y2AJ95</accession>